<dbReference type="EMBL" id="MU007041">
    <property type="protein sequence ID" value="KAF2430125.1"/>
    <property type="molecule type" value="Genomic_DNA"/>
</dbReference>
<feature type="region of interest" description="Disordered" evidence="5">
    <location>
        <begin position="719"/>
        <end position="741"/>
    </location>
</feature>
<feature type="region of interest" description="Disordered" evidence="5">
    <location>
        <begin position="1166"/>
        <end position="1200"/>
    </location>
</feature>
<evidence type="ECO:0000256" key="1">
    <source>
        <dbReference type="ARBA" id="ARBA00022723"/>
    </source>
</evidence>
<organism evidence="7 8">
    <name type="scientific">Tothia fuscella</name>
    <dbReference type="NCBI Taxonomy" id="1048955"/>
    <lineage>
        <taxon>Eukaryota</taxon>
        <taxon>Fungi</taxon>
        <taxon>Dikarya</taxon>
        <taxon>Ascomycota</taxon>
        <taxon>Pezizomycotina</taxon>
        <taxon>Dothideomycetes</taxon>
        <taxon>Pleosporomycetidae</taxon>
        <taxon>Venturiales</taxon>
        <taxon>Cylindrosympodiaceae</taxon>
        <taxon>Tothia</taxon>
    </lineage>
</organism>
<evidence type="ECO:0000256" key="2">
    <source>
        <dbReference type="ARBA" id="ARBA00022771"/>
    </source>
</evidence>
<dbReference type="InterPro" id="IPR013083">
    <property type="entry name" value="Znf_RING/FYVE/PHD"/>
</dbReference>
<dbReference type="PANTHER" id="PTHR10782">
    <property type="entry name" value="ZINC FINGER MIZ DOMAIN-CONTAINING PROTEIN"/>
    <property type="match status" value="1"/>
</dbReference>
<evidence type="ECO:0000256" key="5">
    <source>
        <dbReference type="SAM" id="MobiDB-lite"/>
    </source>
</evidence>
<protein>
    <recommendedName>
        <fullName evidence="6">SP-RING-type domain-containing protein</fullName>
    </recommendedName>
</protein>
<feature type="compositionally biased region" description="Polar residues" evidence="5">
    <location>
        <begin position="205"/>
        <end position="235"/>
    </location>
</feature>
<feature type="region of interest" description="Disordered" evidence="5">
    <location>
        <begin position="1"/>
        <end position="23"/>
    </location>
</feature>
<name>A0A9P4NR40_9PEZI</name>
<dbReference type="AlphaFoldDB" id="A0A9P4NR40"/>
<feature type="domain" description="SP-RING-type" evidence="6">
    <location>
        <begin position="1054"/>
        <end position="1146"/>
    </location>
</feature>
<evidence type="ECO:0000256" key="4">
    <source>
        <dbReference type="PROSITE-ProRule" id="PRU00452"/>
    </source>
</evidence>
<dbReference type="Gene3D" id="3.30.40.10">
    <property type="entry name" value="Zinc/RING finger domain, C3HC4 (zinc finger)"/>
    <property type="match status" value="1"/>
</dbReference>
<dbReference type="PROSITE" id="PS51044">
    <property type="entry name" value="ZF_SP_RING"/>
    <property type="match status" value="1"/>
</dbReference>
<evidence type="ECO:0000313" key="7">
    <source>
        <dbReference type="EMBL" id="KAF2430125.1"/>
    </source>
</evidence>
<dbReference type="Proteomes" id="UP000800235">
    <property type="component" value="Unassembled WGS sequence"/>
</dbReference>
<proteinExistence type="predicted"/>
<dbReference type="PANTHER" id="PTHR10782:SF4">
    <property type="entry name" value="TONALLI, ISOFORM E"/>
    <property type="match status" value="1"/>
</dbReference>
<evidence type="ECO:0000256" key="3">
    <source>
        <dbReference type="ARBA" id="ARBA00022833"/>
    </source>
</evidence>
<evidence type="ECO:0000313" key="8">
    <source>
        <dbReference type="Proteomes" id="UP000800235"/>
    </source>
</evidence>
<dbReference type="OrthoDB" id="27975at2759"/>
<feature type="region of interest" description="Disordered" evidence="5">
    <location>
        <begin position="203"/>
        <end position="325"/>
    </location>
</feature>
<keyword evidence="2 4" id="KW-0863">Zinc-finger</keyword>
<dbReference type="GO" id="GO:0008270">
    <property type="term" value="F:zinc ion binding"/>
    <property type="evidence" value="ECO:0007669"/>
    <property type="project" value="UniProtKB-KW"/>
</dbReference>
<sequence>MGTSKRPLVNPKQNELRAQREVQSSNDTANMVLGGKQYAWMVGAGGGGTAVTAGGVVPDHRRVTSNHNASAAALQAHSPGRGIIHPFELRHDSPSTSTSPYVANMPPPTTIPHMTNAHANVNANSFPPTTPVLPSPSPSEESVMEGADNTLYNVLAQTQHLRKRPVPLSNSIDVYPLKRTRVEDTNRQVSPSPLLHNAVLMNVDPSRQSNNPGYGQRSVQTGSPLNGQSVISDGSGQPIAPGQAAFRQSNMGRGPTASPLQRQGAISTGQSPNTSSHPSPTMGQLQNANVQVSSIPRRQSSFPDMATSTVPRRQSSNNTPVPGMPSLGTFANTNIHTGQQQQQQQMTSSVPINWLGLTENSDPSAYSHQAQLDQSQQYRRAQMAQEKARIEQIQMRSLQQQQQAINAAAPNKPYHSSMCLPVYAEWFTMHPEELDALAGGRMSVLKSAIDTNDAAYLFMHQIFCLHSVNANAVPQQLRSLPTFPHAMAALESTLASNLKMGQELLTWMSEFPTNLTDVALNYTQVYFHGIEHTKNLCDKLGRHWENYAQECEARGWPPVASELYNFHGVQSSQFMEILFTAALRKAWKNPKESHPSFAEALNVFIQNRSWFMDRISKSGIGIPEAERRQIDDPCVQHYKQLRELLVRHPGLQPGELVQAQHDQVDIQQEQQALHLQAQERQRQRIQQMQPQQDHDQFHHHQMVLPSNVQPSQNHSLTIDTRNTQQPRILPTNSPIQNTPTSYMNSAGPVRTVSGPATLPMPTPAQAGSSSHVQHRPGQYQGRWAPSAQHLVHSNAQPPAPPPAPVQVQKLPQQPDLNHPIIPVNTAAPPLPAAPTWKVSALHQAHLRSPILSAQSDLVDPKPQSLLYQEVVGFALNPQHLDSGSLVQKRVFWVSAEQKALIPPTEPSSYGAPPLRIISETSIQYRLRCSKGPRQEGDSSIQEQSWVVADTSFPTYMYIQFNGHILEVRRKLHHGKDLPIDLTHFIVEGENKLELFLNTDIGKGEHANYATAIELVGVKTHEQISAACQDRLIPAEESLAEIKKYLAPANNPNTDDDDIVIVSENVTINLYDSISLSQTCPTAVRSKHCLHRQNFDLSSFLESRPHRKLTYPSMVDVWRCPICRCDARPQNLFVDGFIVDVQNFLKEKGDEETRAIVVDADGNWRGKVETRASDGHGGSGRNSSTSRAGSLSKGPPASAVVVNGKTTDLPVARSAAVNYMEGAQKLAELLEQSSTRAANVRRDAVVIDVGDSD</sequence>
<feature type="compositionally biased region" description="Polar residues" evidence="5">
    <location>
        <begin position="258"/>
        <end position="320"/>
    </location>
</feature>
<dbReference type="GO" id="GO:0061665">
    <property type="term" value="F:SUMO ligase activity"/>
    <property type="evidence" value="ECO:0007669"/>
    <property type="project" value="TreeGrafter"/>
</dbReference>
<dbReference type="GO" id="GO:0000785">
    <property type="term" value="C:chromatin"/>
    <property type="evidence" value="ECO:0007669"/>
    <property type="project" value="TreeGrafter"/>
</dbReference>
<reference evidence="7" key="1">
    <citation type="journal article" date="2020" name="Stud. Mycol.">
        <title>101 Dothideomycetes genomes: a test case for predicting lifestyles and emergence of pathogens.</title>
        <authorList>
            <person name="Haridas S."/>
            <person name="Albert R."/>
            <person name="Binder M."/>
            <person name="Bloem J."/>
            <person name="Labutti K."/>
            <person name="Salamov A."/>
            <person name="Andreopoulos B."/>
            <person name="Baker S."/>
            <person name="Barry K."/>
            <person name="Bills G."/>
            <person name="Bluhm B."/>
            <person name="Cannon C."/>
            <person name="Castanera R."/>
            <person name="Culley D."/>
            <person name="Daum C."/>
            <person name="Ezra D."/>
            <person name="Gonzalez J."/>
            <person name="Henrissat B."/>
            <person name="Kuo A."/>
            <person name="Liang C."/>
            <person name="Lipzen A."/>
            <person name="Lutzoni F."/>
            <person name="Magnuson J."/>
            <person name="Mondo S."/>
            <person name="Nolan M."/>
            <person name="Ohm R."/>
            <person name="Pangilinan J."/>
            <person name="Park H.-J."/>
            <person name="Ramirez L."/>
            <person name="Alfaro M."/>
            <person name="Sun H."/>
            <person name="Tritt A."/>
            <person name="Yoshinaga Y."/>
            <person name="Zwiers L.-H."/>
            <person name="Turgeon B."/>
            <person name="Goodwin S."/>
            <person name="Spatafora J."/>
            <person name="Crous P."/>
            <person name="Grigoriev I."/>
        </authorList>
    </citation>
    <scope>NUCLEOTIDE SEQUENCE</scope>
    <source>
        <strain evidence="7">CBS 130266</strain>
    </source>
</reference>
<keyword evidence="1" id="KW-0479">Metal-binding</keyword>
<dbReference type="InterPro" id="IPR004181">
    <property type="entry name" value="Znf_MIZ"/>
</dbReference>
<gene>
    <name evidence="7" type="ORF">EJ08DRAFT_697668</name>
</gene>
<keyword evidence="8" id="KW-1185">Reference proteome</keyword>
<feature type="region of interest" description="Disordered" evidence="5">
    <location>
        <begin position="671"/>
        <end position="692"/>
    </location>
</feature>
<evidence type="ECO:0000259" key="6">
    <source>
        <dbReference type="PROSITE" id="PS51044"/>
    </source>
</evidence>
<keyword evidence="3" id="KW-0862">Zinc</keyword>
<accession>A0A9P4NR40</accession>
<comment type="caution">
    <text evidence="7">The sequence shown here is derived from an EMBL/GenBank/DDBJ whole genome shotgun (WGS) entry which is preliminary data.</text>
</comment>
<dbReference type="GO" id="GO:0016925">
    <property type="term" value="P:protein sumoylation"/>
    <property type="evidence" value="ECO:0007669"/>
    <property type="project" value="TreeGrafter"/>
</dbReference>